<accession>A0A927FXQ4</accession>
<dbReference type="SUPFAM" id="SSF53271">
    <property type="entry name" value="PRTase-like"/>
    <property type="match status" value="1"/>
</dbReference>
<dbReference type="AlphaFoldDB" id="A0A927FXQ4"/>
<protein>
    <submittedName>
        <fullName evidence="3">Phosphoribosyltransferase</fullName>
    </submittedName>
</protein>
<sequence>MSHLPHEYWQVVAPAGTYGGGERWSRGYPATLPDGREILLPIRVLPGRGDEAVASLIINQASFAVEDAIASAMADHCRSFAPDVIVGVPTLGLPLANNVARRLGHSRMVPLGTSRKFWYEEELSVPLSSITSPQHQKTLYLDPRMLPLLRGKRIVVIDDVISSGASTSAVLKLLDLAGLAPAAIVVGMLQGERWRMVLASWESRIRSALTSPRLRMTGRGEWTRDPSGKGPISPPPSQGSARKATS</sequence>
<evidence type="ECO:0000313" key="4">
    <source>
        <dbReference type="Proteomes" id="UP000654108"/>
    </source>
</evidence>
<feature type="domain" description="Phosphoribosyltransferase" evidence="2">
    <location>
        <begin position="64"/>
        <end position="199"/>
    </location>
</feature>
<comment type="caution">
    <text evidence="3">The sequence shown here is derived from an EMBL/GenBank/DDBJ whole genome shotgun (WGS) entry which is preliminary data.</text>
</comment>
<dbReference type="GO" id="GO:0016757">
    <property type="term" value="F:glycosyltransferase activity"/>
    <property type="evidence" value="ECO:0007669"/>
    <property type="project" value="UniProtKB-KW"/>
</dbReference>
<proteinExistence type="predicted"/>
<dbReference type="Pfam" id="PF00156">
    <property type="entry name" value="Pribosyltran"/>
    <property type="match status" value="1"/>
</dbReference>
<gene>
    <name evidence="3" type="ORF">IC608_15340</name>
</gene>
<keyword evidence="3" id="KW-0328">Glycosyltransferase</keyword>
<dbReference type="PANTHER" id="PTHR43218">
    <property type="entry name" value="PHOSPHORIBOSYLTRANSFERASE-RELATED"/>
    <property type="match status" value="1"/>
</dbReference>
<dbReference type="Proteomes" id="UP000654108">
    <property type="component" value="Unassembled WGS sequence"/>
</dbReference>
<evidence type="ECO:0000313" key="3">
    <source>
        <dbReference type="EMBL" id="MBD8066848.1"/>
    </source>
</evidence>
<dbReference type="CDD" id="cd06223">
    <property type="entry name" value="PRTases_typeI"/>
    <property type="match status" value="1"/>
</dbReference>
<dbReference type="RefSeq" id="WP_191777337.1">
    <property type="nucleotide sequence ID" value="NZ_JACYFU010000004.1"/>
</dbReference>
<keyword evidence="4" id="KW-1185">Reference proteome</keyword>
<dbReference type="InterPro" id="IPR000836">
    <property type="entry name" value="PRTase_dom"/>
</dbReference>
<reference evidence="3" key="1">
    <citation type="submission" date="2020-09" db="EMBL/GenBank/DDBJ databases">
        <title>Genome seq and assembly of Devosia sp.</title>
        <authorList>
            <person name="Chhetri G."/>
        </authorList>
    </citation>
    <scope>NUCLEOTIDE SEQUENCE</scope>
    <source>
        <strain evidence="3">PTR5</strain>
    </source>
</reference>
<dbReference type="NCBIfam" id="NF004689">
    <property type="entry name" value="PRK06031.1"/>
    <property type="match status" value="1"/>
</dbReference>
<dbReference type="Gene3D" id="3.40.50.2020">
    <property type="match status" value="1"/>
</dbReference>
<feature type="region of interest" description="Disordered" evidence="1">
    <location>
        <begin position="216"/>
        <end position="246"/>
    </location>
</feature>
<evidence type="ECO:0000256" key="1">
    <source>
        <dbReference type="SAM" id="MobiDB-lite"/>
    </source>
</evidence>
<name>A0A927FXQ4_9HYPH</name>
<dbReference type="InterPro" id="IPR029057">
    <property type="entry name" value="PRTase-like"/>
</dbReference>
<keyword evidence="3" id="KW-0808">Transferase</keyword>
<organism evidence="3 4">
    <name type="scientific">Devosia oryzisoli</name>
    <dbReference type="NCBI Taxonomy" id="2774138"/>
    <lineage>
        <taxon>Bacteria</taxon>
        <taxon>Pseudomonadati</taxon>
        <taxon>Pseudomonadota</taxon>
        <taxon>Alphaproteobacteria</taxon>
        <taxon>Hyphomicrobiales</taxon>
        <taxon>Devosiaceae</taxon>
        <taxon>Devosia</taxon>
    </lineage>
</organism>
<dbReference type="EMBL" id="JACYFU010000004">
    <property type="protein sequence ID" value="MBD8066848.1"/>
    <property type="molecule type" value="Genomic_DNA"/>
</dbReference>
<dbReference type="PANTHER" id="PTHR43218:SF1">
    <property type="entry name" value="PHOSPHORIBOSYLTRANSFERASE"/>
    <property type="match status" value="1"/>
</dbReference>
<evidence type="ECO:0000259" key="2">
    <source>
        <dbReference type="Pfam" id="PF00156"/>
    </source>
</evidence>